<dbReference type="RefSeq" id="WP_200797609.1">
    <property type="nucleotide sequence ID" value="NZ_FQVN01000006.1"/>
</dbReference>
<evidence type="ECO:0000313" key="2">
    <source>
        <dbReference type="Proteomes" id="UP000184501"/>
    </source>
</evidence>
<protein>
    <recommendedName>
        <fullName evidence="3">DUF4262 domain-containing protein</fullName>
    </recommendedName>
</protein>
<evidence type="ECO:0000313" key="1">
    <source>
        <dbReference type="EMBL" id="SHG12964.1"/>
    </source>
</evidence>
<name>A0A1M5HAI5_STRHI</name>
<gene>
    <name evidence="1" type="ORF">SAMN05444320_106475</name>
</gene>
<dbReference type="STRING" id="2017.SAMN05444320_106475"/>
<evidence type="ECO:0008006" key="3">
    <source>
        <dbReference type="Google" id="ProtNLM"/>
    </source>
</evidence>
<accession>A0A1M5HAI5</accession>
<dbReference type="Pfam" id="PF14081">
    <property type="entry name" value="DUF4262"/>
    <property type="match status" value="1"/>
</dbReference>
<keyword evidence="2" id="KW-1185">Reference proteome</keyword>
<proteinExistence type="predicted"/>
<reference evidence="1 2" key="1">
    <citation type="submission" date="2016-11" db="EMBL/GenBank/DDBJ databases">
        <authorList>
            <person name="Jaros S."/>
            <person name="Januszkiewicz K."/>
            <person name="Wedrychowicz H."/>
        </authorList>
    </citation>
    <scope>NUCLEOTIDE SEQUENCE [LARGE SCALE GENOMIC DNA]</scope>
    <source>
        <strain evidence="1 2">DSM 44523</strain>
    </source>
</reference>
<dbReference type="InterPro" id="IPR025358">
    <property type="entry name" value="DUF4262"/>
</dbReference>
<dbReference type="AlphaFoldDB" id="A0A1M5HAI5"/>
<organism evidence="1 2">
    <name type="scientific">Streptoalloteichus hindustanus</name>
    <dbReference type="NCBI Taxonomy" id="2017"/>
    <lineage>
        <taxon>Bacteria</taxon>
        <taxon>Bacillati</taxon>
        <taxon>Actinomycetota</taxon>
        <taxon>Actinomycetes</taxon>
        <taxon>Pseudonocardiales</taxon>
        <taxon>Pseudonocardiaceae</taxon>
        <taxon>Streptoalloteichus</taxon>
    </lineage>
</organism>
<dbReference type="EMBL" id="FQVN01000006">
    <property type="protein sequence ID" value="SHG12964.1"/>
    <property type="molecule type" value="Genomic_DNA"/>
</dbReference>
<sequence length="176" mass="18867">MTVSDTRSDEELRRWLLDTAEQYGAAVVQVDGVEADGTGDPGAAPFAFTVGAWRRAGVPEAVVIGLPPEVAQAVLNTYVARAGAGERFRPGESYDGFLEGCPVTFERVAAQFYPEYFGHAFLVYRTGQFAAVQILVSAPDGSWPWQEDAPGGFARWQPVLTDSGAPESWVPGVDGP</sequence>
<dbReference type="Proteomes" id="UP000184501">
    <property type="component" value="Unassembled WGS sequence"/>
</dbReference>